<evidence type="ECO:0000256" key="1">
    <source>
        <dbReference type="SAM" id="Phobius"/>
    </source>
</evidence>
<keyword evidence="1" id="KW-1133">Transmembrane helix</keyword>
<reference evidence="2" key="1">
    <citation type="submission" date="2020-10" db="EMBL/GenBank/DDBJ databases">
        <authorList>
            <person name="Gilroy R."/>
        </authorList>
    </citation>
    <scope>NUCLEOTIDE SEQUENCE</scope>
    <source>
        <strain evidence="2">10192</strain>
    </source>
</reference>
<dbReference type="AlphaFoldDB" id="A0A9D9DN40"/>
<evidence type="ECO:0000313" key="3">
    <source>
        <dbReference type="Proteomes" id="UP000823632"/>
    </source>
</evidence>
<proteinExistence type="predicted"/>
<name>A0A9D9DN40_9BACT</name>
<sequence>MKKLNASGAIGLLISMLIIAILFIIMMPALKGGSSAGLSGSSINQKSVEEQVNKQLEDIEKMRQQTIQYSQEAQNY</sequence>
<keyword evidence="1" id="KW-0472">Membrane</keyword>
<comment type="caution">
    <text evidence="2">The sequence shown here is derived from an EMBL/GenBank/DDBJ whole genome shotgun (WGS) entry which is preliminary data.</text>
</comment>
<protein>
    <submittedName>
        <fullName evidence="2">Uncharacterized protein</fullName>
    </submittedName>
</protein>
<reference evidence="2" key="2">
    <citation type="journal article" date="2021" name="PeerJ">
        <title>Extensive microbial diversity within the chicken gut microbiome revealed by metagenomics and culture.</title>
        <authorList>
            <person name="Gilroy R."/>
            <person name="Ravi A."/>
            <person name="Getino M."/>
            <person name="Pursley I."/>
            <person name="Horton D.L."/>
            <person name="Alikhan N.F."/>
            <person name="Baker D."/>
            <person name="Gharbi K."/>
            <person name="Hall N."/>
            <person name="Watson M."/>
            <person name="Adriaenssens E.M."/>
            <person name="Foster-Nyarko E."/>
            <person name="Jarju S."/>
            <person name="Secka A."/>
            <person name="Antonio M."/>
            <person name="Oren A."/>
            <person name="Chaudhuri R.R."/>
            <person name="La Ragione R."/>
            <person name="Hildebrand F."/>
            <person name="Pallen M.J."/>
        </authorList>
    </citation>
    <scope>NUCLEOTIDE SEQUENCE</scope>
    <source>
        <strain evidence="2">10192</strain>
    </source>
</reference>
<organism evidence="2 3">
    <name type="scientific">Candidatus Scatousia excrementipullorum</name>
    <dbReference type="NCBI Taxonomy" id="2840936"/>
    <lineage>
        <taxon>Bacteria</taxon>
        <taxon>Candidatus Scatousia</taxon>
    </lineage>
</organism>
<gene>
    <name evidence="2" type="ORF">IAC76_01915</name>
</gene>
<feature type="transmembrane region" description="Helical" evidence="1">
    <location>
        <begin position="6"/>
        <end position="25"/>
    </location>
</feature>
<dbReference type="Proteomes" id="UP000823632">
    <property type="component" value="Unassembled WGS sequence"/>
</dbReference>
<evidence type="ECO:0000313" key="2">
    <source>
        <dbReference type="EMBL" id="MBO8430122.1"/>
    </source>
</evidence>
<dbReference type="EMBL" id="JADIND010000040">
    <property type="protein sequence ID" value="MBO8430122.1"/>
    <property type="molecule type" value="Genomic_DNA"/>
</dbReference>
<accession>A0A9D9DN40</accession>
<keyword evidence="1" id="KW-0812">Transmembrane</keyword>